<feature type="compositionally biased region" description="Polar residues" evidence="4">
    <location>
        <begin position="26"/>
        <end position="36"/>
    </location>
</feature>
<dbReference type="OrthoDB" id="3989227at2759"/>
<feature type="compositionally biased region" description="Basic and acidic residues" evidence="4">
    <location>
        <begin position="167"/>
        <end position="178"/>
    </location>
</feature>
<dbReference type="SMART" id="SM00906">
    <property type="entry name" value="Fungal_trans"/>
    <property type="match status" value="1"/>
</dbReference>
<dbReference type="PANTHER" id="PTHR31001:SF50">
    <property type="entry name" value="ZN(II)2CYS6 TRANSCRIPTION FACTOR (EUROFUNG)"/>
    <property type="match status" value="1"/>
</dbReference>
<feature type="region of interest" description="Disordered" evidence="4">
    <location>
        <begin position="149"/>
        <end position="198"/>
    </location>
</feature>
<evidence type="ECO:0000256" key="2">
    <source>
        <dbReference type="ARBA" id="ARBA00022723"/>
    </source>
</evidence>
<feature type="region of interest" description="Disordered" evidence="4">
    <location>
        <begin position="105"/>
        <end position="131"/>
    </location>
</feature>
<evidence type="ECO:0000256" key="3">
    <source>
        <dbReference type="ARBA" id="ARBA00023242"/>
    </source>
</evidence>
<dbReference type="Gene3D" id="4.10.240.10">
    <property type="entry name" value="Zn(2)-C6 fungal-type DNA-binding domain"/>
    <property type="match status" value="1"/>
</dbReference>
<dbReference type="AlphaFoldDB" id="W3XHY6"/>
<dbReference type="KEGG" id="pfy:PFICI_03077"/>
<dbReference type="CDD" id="cd00067">
    <property type="entry name" value="GAL4"/>
    <property type="match status" value="1"/>
</dbReference>
<evidence type="ECO:0000313" key="7">
    <source>
        <dbReference type="Proteomes" id="UP000030651"/>
    </source>
</evidence>
<accession>W3XHY6</accession>
<dbReference type="GO" id="GO:0008270">
    <property type="term" value="F:zinc ion binding"/>
    <property type="evidence" value="ECO:0007669"/>
    <property type="project" value="InterPro"/>
</dbReference>
<dbReference type="GO" id="GO:0005634">
    <property type="term" value="C:nucleus"/>
    <property type="evidence" value="ECO:0007669"/>
    <property type="project" value="UniProtKB-SubCell"/>
</dbReference>
<feature type="region of interest" description="Disordered" evidence="4">
    <location>
        <begin position="1"/>
        <end position="73"/>
    </location>
</feature>
<keyword evidence="7" id="KW-1185">Reference proteome</keyword>
<dbReference type="InParanoid" id="W3XHY6"/>
<dbReference type="GO" id="GO:0006351">
    <property type="term" value="P:DNA-templated transcription"/>
    <property type="evidence" value="ECO:0007669"/>
    <property type="project" value="InterPro"/>
</dbReference>
<dbReference type="PROSITE" id="PS00463">
    <property type="entry name" value="ZN2_CY6_FUNGAL_1"/>
    <property type="match status" value="1"/>
</dbReference>
<dbReference type="CDD" id="cd12148">
    <property type="entry name" value="fungal_TF_MHR"/>
    <property type="match status" value="1"/>
</dbReference>
<dbReference type="OMA" id="ETCRRPW"/>
<keyword evidence="3" id="KW-0539">Nucleus</keyword>
<name>W3XHY6_PESFW</name>
<protein>
    <recommendedName>
        <fullName evidence="5">Zn(2)-C6 fungal-type domain-containing protein</fullName>
    </recommendedName>
</protein>
<organism evidence="6 7">
    <name type="scientific">Pestalotiopsis fici (strain W106-1 / CGMCC3.15140)</name>
    <dbReference type="NCBI Taxonomy" id="1229662"/>
    <lineage>
        <taxon>Eukaryota</taxon>
        <taxon>Fungi</taxon>
        <taxon>Dikarya</taxon>
        <taxon>Ascomycota</taxon>
        <taxon>Pezizomycotina</taxon>
        <taxon>Sordariomycetes</taxon>
        <taxon>Xylariomycetidae</taxon>
        <taxon>Amphisphaeriales</taxon>
        <taxon>Sporocadaceae</taxon>
        <taxon>Pestalotiopsis</taxon>
    </lineage>
</organism>
<dbReference type="GO" id="GO:0003677">
    <property type="term" value="F:DNA binding"/>
    <property type="evidence" value="ECO:0007669"/>
    <property type="project" value="InterPro"/>
</dbReference>
<dbReference type="InterPro" id="IPR007219">
    <property type="entry name" value="XnlR_reg_dom"/>
</dbReference>
<sequence>MATESPHDGSSPMEASPDYEPDPNHDSSNTPANSTPRDAPGAAIAGSMPGISHSASGATVIDPSVEPSSTLNPRSCVTCRRRKVRCDKHMPCGNCRKARISCIFPAPGRAPRRPRPRDPNAPPKQTSEREVELVKRLRKLEGIVEELSGQIEVEARHPSSAGESPEESGHDAERRRQDSGGVLSPHSLQLSGYPTVSAAPGRLITSGNSSWGPLQSPTMGVNKHFGRLVLNDKGKTRYVSNAFWSKMNDELAQLRAETQKLTDEETLNSEDDGSTPDVDHPQNELLTDHHAFVLGYRSSDVDLRKLHPLPSQIPFIWQVYVENVDPLVKILHVPTMNPIIRKIRSDMDNLPAGLEALMFSIYYAAITSLEDDEVKTNFGAEKSHLIRQFRYGTEQALAKANFLNTSDLVVIQAFALFLVLVRRYDDSRFSWTLTGLLIRISQSIGTHREGTHFANLKPFEIEMRRRLWWAICILDLRSAEDQGTELTIAEHTFDTQFPLNINDSDISPDMTDFPKERVGATDMTFSLIRYEICSLARRLHAASNPMNPCPRDTQLSLEQREQMLLEMYGRVEDRYLKPCNDQDGDLLHWVAAAIARLIMAKMSLIIYQPILFPANGEDISQEVRDRIFLSSTEVVEYNRLLNTEPKCKQYRWLFQTYTQWHAVAYLLLEVCRRPWSSSVERAWLALSNSFSDTDPDEFQKLAQHKGVWLPLKRLLLKAGRHRDEELARLQADPEVAQQLEDSSYKTPSATFSNLPSTVRETIAQDRWRKLVGLPVPERKPHGFCFNKDVPTSNTQTQALPEAQQNGQPQPNAQQPNFTQTDLDYISGVMTQPEFNPADFWSVAFTEGSANIARQAIFGNGIQTGTLPTPQQPQPQSAPLMPPALTSNGSPITSKGGIAFPRDSSSTPGNMITPQTAGNTPINQPAVLSQATGMIDDNAPPWLWPNAWKWNDTDANSNMLANTQDVDVNMEEDFNWQDWQQSIRGFELDAGLGSGMTGGGFSGGV</sequence>
<dbReference type="PANTHER" id="PTHR31001">
    <property type="entry name" value="UNCHARACTERIZED TRANSCRIPTIONAL REGULATORY PROTEIN"/>
    <property type="match status" value="1"/>
</dbReference>
<gene>
    <name evidence="6" type="ORF">PFICI_03077</name>
</gene>
<evidence type="ECO:0000256" key="4">
    <source>
        <dbReference type="SAM" id="MobiDB-lite"/>
    </source>
</evidence>
<dbReference type="eggNOG" id="ENOG502SIT3">
    <property type="taxonomic scope" value="Eukaryota"/>
</dbReference>
<dbReference type="InterPro" id="IPR001138">
    <property type="entry name" value="Zn2Cys6_DnaBD"/>
</dbReference>
<evidence type="ECO:0000313" key="6">
    <source>
        <dbReference type="EMBL" id="ETS85052.1"/>
    </source>
</evidence>
<dbReference type="GeneID" id="19268090"/>
<keyword evidence="2" id="KW-0479">Metal-binding</keyword>
<dbReference type="InterPro" id="IPR036864">
    <property type="entry name" value="Zn2-C6_fun-type_DNA-bd_sf"/>
</dbReference>
<dbReference type="PROSITE" id="PS50048">
    <property type="entry name" value="ZN2_CY6_FUNGAL_2"/>
    <property type="match status" value="1"/>
</dbReference>
<feature type="region of interest" description="Disordered" evidence="4">
    <location>
        <begin position="261"/>
        <end position="282"/>
    </location>
</feature>
<comment type="subcellular location">
    <subcellularLocation>
        <location evidence="1">Nucleus</location>
    </subcellularLocation>
</comment>
<reference evidence="7" key="1">
    <citation type="journal article" date="2015" name="BMC Genomics">
        <title>Genomic and transcriptomic analysis of the endophytic fungus Pestalotiopsis fici reveals its lifestyle and high potential for synthesis of natural products.</title>
        <authorList>
            <person name="Wang X."/>
            <person name="Zhang X."/>
            <person name="Liu L."/>
            <person name="Xiang M."/>
            <person name="Wang W."/>
            <person name="Sun X."/>
            <person name="Che Y."/>
            <person name="Guo L."/>
            <person name="Liu G."/>
            <person name="Guo L."/>
            <person name="Wang C."/>
            <person name="Yin W.B."/>
            <person name="Stadler M."/>
            <person name="Zhang X."/>
            <person name="Liu X."/>
        </authorList>
    </citation>
    <scope>NUCLEOTIDE SEQUENCE [LARGE SCALE GENOMIC DNA]</scope>
    <source>
        <strain evidence="7">W106-1 / CGMCC3.15140</strain>
    </source>
</reference>
<feature type="compositionally biased region" description="Acidic residues" evidence="4">
    <location>
        <begin position="264"/>
        <end position="274"/>
    </location>
</feature>
<dbReference type="HOGENOM" id="CLU_004083_2_0_1"/>
<dbReference type="InterPro" id="IPR050613">
    <property type="entry name" value="Sec_Metabolite_Reg"/>
</dbReference>
<evidence type="ECO:0000256" key="1">
    <source>
        <dbReference type="ARBA" id="ARBA00004123"/>
    </source>
</evidence>
<dbReference type="SUPFAM" id="SSF57701">
    <property type="entry name" value="Zn2/Cys6 DNA-binding domain"/>
    <property type="match status" value="1"/>
</dbReference>
<dbReference type="RefSeq" id="XP_007829849.1">
    <property type="nucleotide sequence ID" value="XM_007831658.1"/>
</dbReference>
<dbReference type="GO" id="GO:0000981">
    <property type="term" value="F:DNA-binding transcription factor activity, RNA polymerase II-specific"/>
    <property type="evidence" value="ECO:0007669"/>
    <property type="project" value="InterPro"/>
</dbReference>
<dbReference type="Pfam" id="PF00172">
    <property type="entry name" value="Zn_clus"/>
    <property type="match status" value="1"/>
</dbReference>
<evidence type="ECO:0000259" key="5">
    <source>
        <dbReference type="PROSITE" id="PS50048"/>
    </source>
</evidence>
<dbReference type="Proteomes" id="UP000030651">
    <property type="component" value="Unassembled WGS sequence"/>
</dbReference>
<proteinExistence type="predicted"/>
<feature type="domain" description="Zn(2)-C6 fungal-type" evidence="5">
    <location>
        <begin position="75"/>
        <end position="104"/>
    </location>
</feature>
<dbReference type="EMBL" id="KI912110">
    <property type="protein sequence ID" value="ETS85052.1"/>
    <property type="molecule type" value="Genomic_DNA"/>
</dbReference>
<dbReference type="Pfam" id="PF04082">
    <property type="entry name" value="Fungal_trans"/>
    <property type="match status" value="1"/>
</dbReference>
<dbReference type="SMART" id="SM00066">
    <property type="entry name" value="GAL4"/>
    <property type="match status" value="1"/>
</dbReference>